<evidence type="ECO:0000256" key="3">
    <source>
        <dbReference type="ARBA" id="ARBA00022106"/>
    </source>
</evidence>
<dbReference type="Pfam" id="PF01554">
    <property type="entry name" value="MatE"/>
    <property type="match status" value="2"/>
</dbReference>
<proteinExistence type="inferred from homology"/>
<feature type="transmembrane region" description="Helical" evidence="10">
    <location>
        <begin position="172"/>
        <end position="195"/>
    </location>
</feature>
<dbReference type="GO" id="GO:0005886">
    <property type="term" value="C:plasma membrane"/>
    <property type="evidence" value="ECO:0007669"/>
    <property type="project" value="UniProtKB-SubCell"/>
</dbReference>
<dbReference type="GO" id="GO:0015297">
    <property type="term" value="F:antiporter activity"/>
    <property type="evidence" value="ECO:0007669"/>
    <property type="project" value="InterPro"/>
</dbReference>
<feature type="transmembrane region" description="Helical" evidence="10">
    <location>
        <begin position="22"/>
        <end position="42"/>
    </location>
</feature>
<evidence type="ECO:0000256" key="10">
    <source>
        <dbReference type="SAM" id="Phobius"/>
    </source>
</evidence>
<dbReference type="GO" id="GO:0046677">
    <property type="term" value="P:response to antibiotic"/>
    <property type="evidence" value="ECO:0007669"/>
    <property type="project" value="UniProtKB-KW"/>
</dbReference>
<dbReference type="Proteomes" id="UP000617951">
    <property type="component" value="Unassembled WGS sequence"/>
</dbReference>
<feature type="transmembrane region" description="Helical" evidence="10">
    <location>
        <begin position="104"/>
        <end position="123"/>
    </location>
</feature>
<keyword evidence="12" id="KW-1185">Reference proteome</keyword>
<keyword evidence="7 10" id="KW-1133">Transmembrane helix</keyword>
<gene>
    <name evidence="11" type="ORF">H8693_10260</name>
</gene>
<evidence type="ECO:0000256" key="7">
    <source>
        <dbReference type="ARBA" id="ARBA00022989"/>
    </source>
</evidence>
<dbReference type="EMBL" id="JACRSS010000006">
    <property type="protein sequence ID" value="MBC8539308.1"/>
    <property type="molecule type" value="Genomic_DNA"/>
</dbReference>
<dbReference type="InterPro" id="IPR048279">
    <property type="entry name" value="MdtK-like"/>
</dbReference>
<evidence type="ECO:0000313" key="12">
    <source>
        <dbReference type="Proteomes" id="UP000617951"/>
    </source>
</evidence>
<evidence type="ECO:0000256" key="9">
    <source>
        <dbReference type="ARBA" id="ARBA00023251"/>
    </source>
</evidence>
<dbReference type="AlphaFoldDB" id="A0A926DJQ3"/>
<dbReference type="CDD" id="cd13143">
    <property type="entry name" value="MATE_MepA_like"/>
    <property type="match status" value="1"/>
</dbReference>
<name>A0A926DJQ3_9FIRM</name>
<keyword evidence="5" id="KW-1003">Cell membrane</keyword>
<evidence type="ECO:0000256" key="2">
    <source>
        <dbReference type="ARBA" id="ARBA00008417"/>
    </source>
</evidence>
<dbReference type="GO" id="GO:0042910">
    <property type="term" value="F:xenobiotic transmembrane transporter activity"/>
    <property type="evidence" value="ECO:0007669"/>
    <property type="project" value="InterPro"/>
</dbReference>
<keyword evidence="6 10" id="KW-0812">Transmembrane</keyword>
<evidence type="ECO:0000256" key="6">
    <source>
        <dbReference type="ARBA" id="ARBA00022692"/>
    </source>
</evidence>
<keyword evidence="8 10" id="KW-0472">Membrane</keyword>
<evidence type="ECO:0000313" key="11">
    <source>
        <dbReference type="EMBL" id="MBC8539308.1"/>
    </source>
</evidence>
<comment type="caution">
    <text evidence="11">The sequence shown here is derived from an EMBL/GenBank/DDBJ whole genome shotgun (WGS) entry which is preliminary data.</text>
</comment>
<evidence type="ECO:0000256" key="4">
    <source>
        <dbReference type="ARBA" id="ARBA00022448"/>
    </source>
</evidence>
<protein>
    <recommendedName>
        <fullName evidence="3">Multidrug export protein MepA</fullName>
    </recommendedName>
</protein>
<dbReference type="NCBIfam" id="TIGR00797">
    <property type="entry name" value="matE"/>
    <property type="match status" value="1"/>
</dbReference>
<dbReference type="RefSeq" id="WP_249280899.1">
    <property type="nucleotide sequence ID" value="NZ_JACRSS010000006.1"/>
</dbReference>
<dbReference type="InterPro" id="IPR002528">
    <property type="entry name" value="MATE_fam"/>
</dbReference>
<dbReference type="PANTHER" id="PTHR43823:SF3">
    <property type="entry name" value="MULTIDRUG EXPORT PROTEIN MEPA"/>
    <property type="match status" value="1"/>
</dbReference>
<comment type="subcellular location">
    <subcellularLocation>
        <location evidence="1">Cell membrane</location>
        <topology evidence="1">Multi-pass membrane protein</topology>
    </subcellularLocation>
</comment>
<feature type="transmembrane region" description="Helical" evidence="10">
    <location>
        <begin position="201"/>
        <end position="221"/>
    </location>
</feature>
<feature type="transmembrane region" description="Helical" evidence="10">
    <location>
        <begin position="328"/>
        <end position="350"/>
    </location>
</feature>
<feature type="transmembrane region" description="Helical" evidence="10">
    <location>
        <begin position="405"/>
        <end position="424"/>
    </location>
</feature>
<feature type="transmembrane region" description="Helical" evidence="10">
    <location>
        <begin position="362"/>
        <end position="384"/>
    </location>
</feature>
<dbReference type="PANTHER" id="PTHR43823">
    <property type="entry name" value="SPORULATION PROTEIN YKVU"/>
    <property type="match status" value="1"/>
</dbReference>
<dbReference type="PIRSF" id="PIRSF006603">
    <property type="entry name" value="DinF"/>
    <property type="match status" value="1"/>
</dbReference>
<keyword evidence="9" id="KW-0046">Antibiotic resistance</keyword>
<evidence type="ECO:0000256" key="8">
    <source>
        <dbReference type="ARBA" id="ARBA00023136"/>
    </source>
</evidence>
<evidence type="ECO:0000256" key="5">
    <source>
        <dbReference type="ARBA" id="ARBA00022475"/>
    </source>
</evidence>
<dbReference type="InterPro" id="IPR045070">
    <property type="entry name" value="MATE_MepA-like"/>
</dbReference>
<feature type="transmembrane region" description="Helical" evidence="10">
    <location>
        <begin position="296"/>
        <end position="316"/>
    </location>
</feature>
<feature type="transmembrane region" description="Helical" evidence="10">
    <location>
        <begin position="143"/>
        <end position="160"/>
    </location>
</feature>
<organism evidence="11 12">
    <name type="scientific">Guopingia tenuis</name>
    <dbReference type="NCBI Taxonomy" id="2763656"/>
    <lineage>
        <taxon>Bacteria</taxon>
        <taxon>Bacillati</taxon>
        <taxon>Bacillota</taxon>
        <taxon>Clostridia</taxon>
        <taxon>Christensenellales</taxon>
        <taxon>Christensenellaceae</taxon>
        <taxon>Guopingia</taxon>
    </lineage>
</organism>
<evidence type="ECO:0000256" key="1">
    <source>
        <dbReference type="ARBA" id="ARBA00004651"/>
    </source>
</evidence>
<dbReference type="InterPro" id="IPR051327">
    <property type="entry name" value="MATE_MepA_subfamily"/>
</dbReference>
<comment type="similarity">
    <text evidence="2">Belongs to the multi antimicrobial extrusion (MATE) (TC 2.A.66.1) family. MepA subfamily.</text>
</comment>
<accession>A0A926DJQ3</accession>
<keyword evidence="4" id="KW-0813">Transport</keyword>
<sequence>MEQIETKDKVTHSLGTEKIGKLIARFAIPSVISLLVNSLYNIVDQIFIGQKVGYLGNAATNVAFPIVTLSMAIALLLGDGCAAHLSLKLGEKNKESAARGVGNMLIVALAGGVLFMAAGLIFLSPLMRAFGATDKVMPYATEYTRIILMGVPFVIVGTSLNSVIRADGSPKFAMISMIAGAVTNVILDYTFMFPMGMGVDGAAIATILGQILSCIISLFYLKRFKSIDLKKRYFKLQGSMISTVCKLGVSSFITQMAITVVQIALNNTLATYGALSVYGSEIPLSCVGIVMKVNQIMISVVVGIAIGAQPITGYNYGAKNYGRVKKTYLTSMLLALLCSTLFYLVFMIFPESVISIFGQEDALYNAFAVKTFRTFLALCFVAGFQITSSHFFQAVGKPMRAATLSLSRQVLFLVPLVLILPMFMGLDGVLYAGPIADGCAAVLSAVFISIEMRRLGRMEKEQAALRSAAA</sequence>
<reference evidence="11" key="1">
    <citation type="submission" date="2020-08" db="EMBL/GenBank/DDBJ databases">
        <title>Genome public.</title>
        <authorList>
            <person name="Liu C."/>
            <person name="Sun Q."/>
        </authorList>
    </citation>
    <scope>NUCLEOTIDE SEQUENCE</scope>
    <source>
        <strain evidence="11">NSJ-63</strain>
    </source>
</reference>
<feature type="transmembrane region" description="Helical" evidence="10">
    <location>
        <begin position="430"/>
        <end position="450"/>
    </location>
</feature>
<feature type="transmembrane region" description="Helical" evidence="10">
    <location>
        <begin position="62"/>
        <end position="83"/>
    </location>
</feature>
<feature type="transmembrane region" description="Helical" evidence="10">
    <location>
        <begin position="241"/>
        <end position="265"/>
    </location>
</feature>